<evidence type="ECO:0000256" key="4">
    <source>
        <dbReference type="ARBA" id="ARBA00022989"/>
    </source>
</evidence>
<organism evidence="8 9">
    <name type="scientific">Citrus x changshan-huyou</name>
    <dbReference type="NCBI Taxonomy" id="2935761"/>
    <lineage>
        <taxon>Eukaryota</taxon>
        <taxon>Viridiplantae</taxon>
        <taxon>Streptophyta</taxon>
        <taxon>Embryophyta</taxon>
        <taxon>Tracheophyta</taxon>
        <taxon>Spermatophyta</taxon>
        <taxon>Magnoliopsida</taxon>
        <taxon>eudicotyledons</taxon>
        <taxon>Gunneridae</taxon>
        <taxon>Pentapetalae</taxon>
        <taxon>rosids</taxon>
        <taxon>malvids</taxon>
        <taxon>Sapindales</taxon>
        <taxon>Rutaceae</taxon>
        <taxon>Aurantioideae</taxon>
        <taxon>Citrus</taxon>
    </lineage>
</organism>
<feature type="compositionally biased region" description="Basic and acidic residues" evidence="6">
    <location>
        <begin position="23"/>
        <end position="53"/>
    </location>
</feature>
<evidence type="ECO:0000313" key="9">
    <source>
        <dbReference type="Proteomes" id="UP001428341"/>
    </source>
</evidence>
<proteinExistence type="predicted"/>
<evidence type="ECO:0000313" key="8">
    <source>
        <dbReference type="EMBL" id="KAK9192842.1"/>
    </source>
</evidence>
<dbReference type="AlphaFoldDB" id="A0AAP0LYQ1"/>
<feature type="compositionally biased region" description="Basic residues" evidence="6">
    <location>
        <begin position="1"/>
        <end position="10"/>
    </location>
</feature>
<dbReference type="EMBL" id="JBCGBO010000006">
    <property type="protein sequence ID" value="KAK9192842.1"/>
    <property type="molecule type" value="Genomic_DNA"/>
</dbReference>
<dbReference type="Proteomes" id="UP001428341">
    <property type="component" value="Unassembled WGS sequence"/>
</dbReference>
<feature type="region of interest" description="Disordered" evidence="6">
    <location>
        <begin position="1"/>
        <end position="53"/>
    </location>
</feature>
<dbReference type="InterPro" id="IPR024788">
    <property type="entry name" value="Malectin-like_Carb-bd_dom"/>
</dbReference>
<accession>A0AAP0LYQ1</accession>
<keyword evidence="2" id="KW-0812">Transmembrane</keyword>
<gene>
    <name evidence="8" type="ORF">WN944_003535</name>
</gene>
<dbReference type="Pfam" id="PF12819">
    <property type="entry name" value="Malectin_like"/>
    <property type="match status" value="1"/>
</dbReference>
<evidence type="ECO:0000259" key="7">
    <source>
        <dbReference type="Pfam" id="PF12819"/>
    </source>
</evidence>
<sequence length="166" mass="19180">MKWRDRRKLSKRENGEKRRKLLKRENVEKKNTEEENGERSPKERSHEGKKAEFKGTSSIVTKEIIHAPQKNFMRIYPLNTGSGTPYISALEFRPWRNLTYETRSRSLQLFGTLNVGSTSDETIILKLSISLCCPKPAELDAAQNGSWNLNDFLKGCMEELPEHKAK</sequence>
<keyword evidence="3" id="KW-0732">Signal</keyword>
<keyword evidence="4" id="KW-1133">Transmembrane helix</keyword>
<reference evidence="8 9" key="1">
    <citation type="submission" date="2024-05" db="EMBL/GenBank/DDBJ databases">
        <title>Haplotype-resolved chromosome-level genome assembly of Huyou (Citrus changshanensis).</title>
        <authorList>
            <person name="Miao C."/>
            <person name="Chen W."/>
            <person name="Wu Y."/>
            <person name="Wang L."/>
            <person name="Zhao S."/>
            <person name="Grierson D."/>
            <person name="Xu C."/>
            <person name="Chen K."/>
        </authorList>
    </citation>
    <scope>NUCLEOTIDE SEQUENCE [LARGE SCALE GENOMIC DNA]</scope>
    <source>
        <strain evidence="8">01-14</strain>
        <tissue evidence="8">Leaf</tissue>
    </source>
</reference>
<comment type="caution">
    <text evidence="8">The sequence shown here is derived from an EMBL/GenBank/DDBJ whole genome shotgun (WGS) entry which is preliminary data.</text>
</comment>
<dbReference type="PANTHER" id="PTHR45631">
    <property type="entry name" value="OS07G0107800 PROTEIN-RELATED"/>
    <property type="match status" value="1"/>
</dbReference>
<name>A0AAP0LYQ1_9ROSI</name>
<comment type="subcellular location">
    <subcellularLocation>
        <location evidence="1">Membrane</location>
        <topology evidence="1">Single-pass membrane protein</topology>
    </subcellularLocation>
</comment>
<evidence type="ECO:0000256" key="2">
    <source>
        <dbReference type="ARBA" id="ARBA00022692"/>
    </source>
</evidence>
<evidence type="ECO:0000256" key="1">
    <source>
        <dbReference type="ARBA" id="ARBA00004167"/>
    </source>
</evidence>
<feature type="domain" description="Malectin-like" evidence="7">
    <location>
        <begin position="52"/>
        <end position="121"/>
    </location>
</feature>
<dbReference type="PANTHER" id="PTHR45631:SF202">
    <property type="entry name" value="SENESCENCE-INDUCED RECEPTOR-LIKE SERINE_THREONINE-PROTEIN KINASE"/>
    <property type="match status" value="1"/>
</dbReference>
<dbReference type="GO" id="GO:0016020">
    <property type="term" value="C:membrane"/>
    <property type="evidence" value="ECO:0007669"/>
    <property type="project" value="UniProtKB-SubCell"/>
</dbReference>
<evidence type="ECO:0000256" key="3">
    <source>
        <dbReference type="ARBA" id="ARBA00022729"/>
    </source>
</evidence>
<evidence type="ECO:0000256" key="5">
    <source>
        <dbReference type="ARBA" id="ARBA00023136"/>
    </source>
</evidence>
<keyword evidence="5" id="KW-0472">Membrane</keyword>
<evidence type="ECO:0000256" key="6">
    <source>
        <dbReference type="SAM" id="MobiDB-lite"/>
    </source>
</evidence>
<protein>
    <recommendedName>
        <fullName evidence="7">Malectin-like domain-containing protein</fullName>
    </recommendedName>
</protein>
<keyword evidence="9" id="KW-1185">Reference proteome</keyword>